<sequence length="223" mass="25646">MSPRLILIYCLLLISASSCAKKSFLSSKVQPWEIKEMMVFEPVSDIYIINRGNKMEYSDSLSYISGQLWLNVVNQNRNRLPVNMINILEENFTKVQIQEETKYLFKEVSGMKKFHSIPLPPSIKAHLELSGNRFGMLTATSGFTRKKGNLTGQMLKSIGIGIVTFGMVMIIPYTAQSNVSVLILDNERDEVVYYKASNMLENQPLKELTLNRHLDYLYKNYLW</sequence>
<proteinExistence type="predicted"/>
<dbReference type="EMBL" id="JMIH01000004">
    <property type="protein sequence ID" value="KEO75723.1"/>
    <property type="molecule type" value="Genomic_DNA"/>
</dbReference>
<keyword evidence="3" id="KW-1185">Reference proteome</keyword>
<dbReference type="eggNOG" id="ENOG50332PG">
    <property type="taxonomic scope" value="Bacteria"/>
</dbReference>
<feature type="signal peptide" evidence="1">
    <location>
        <begin position="1"/>
        <end position="20"/>
    </location>
</feature>
<accession>A0A074L7A7</accession>
<dbReference type="Proteomes" id="UP000027821">
    <property type="component" value="Unassembled WGS sequence"/>
</dbReference>
<dbReference type="PROSITE" id="PS51257">
    <property type="entry name" value="PROKAR_LIPOPROTEIN"/>
    <property type="match status" value="1"/>
</dbReference>
<reference evidence="2 3" key="1">
    <citation type="submission" date="2014-04" db="EMBL/GenBank/DDBJ databases">
        <title>Characterization and application of a salt tolerant electro-active bacterium.</title>
        <authorList>
            <person name="Yang L."/>
            <person name="Wei S."/>
            <person name="Tay Q.X.M."/>
        </authorList>
    </citation>
    <scope>NUCLEOTIDE SEQUENCE [LARGE SCALE GENOMIC DNA]</scope>
    <source>
        <strain evidence="2 3">LY1</strain>
    </source>
</reference>
<organism evidence="2 3">
    <name type="scientific">Anditalea andensis</name>
    <dbReference type="NCBI Taxonomy" id="1048983"/>
    <lineage>
        <taxon>Bacteria</taxon>
        <taxon>Pseudomonadati</taxon>
        <taxon>Bacteroidota</taxon>
        <taxon>Cytophagia</taxon>
        <taxon>Cytophagales</taxon>
        <taxon>Cytophagaceae</taxon>
        <taxon>Anditalea</taxon>
    </lineage>
</organism>
<dbReference type="RefSeq" id="WP_035068592.1">
    <property type="nucleotide sequence ID" value="NZ_JMIH01000004.1"/>
</dbReference>
<evidence type="ECO:0000313" key="3">
    <source>
        <dbReference type="Proteomes" id="UP000027821"/>
    </source>
</evidence>
<evidence type="ECO:0008006" key="4">
    <source>
        <dbReference type="Google" id="ProtNLM"/>
    </source>
</evidence>
<comment type="caution">
    <text evidence="2">The sequence shown here is derived from an EMBL/GenBank/DDBJ whole genome shotgun (WGS) entry which is preliminary data.</text>
</comment>
<name>A0A074L7A7_9BACT</name>
<evidence type="ECO:0000256" key="1">
    <source>
        <dbReference type="SAM" id="SignalP"/>
    </source>
</evidence>
<keyword evidence="1" id="KW-0732">Signal</keyword>
<feature type="chain" id="PRO_5001695783" description="Lipoprotein" evidence="1">
    <location>
        <begin position="21"/>
        <end position="223"/>
    </location>
</feature>
<evidence type="ECO:0000313" key="2">
    <source>
        <dbReference type="EMBL" id="KEO75723.1"/>
    </source>
</evidence>
<gene>
    <name evidence="2" type="ORF">EL17_22110</name>
</gene>
<dbReference type="OrthoDB" id="836336at2"/>
<protein>
    <recommendedName>
        <fullName evidence="4">Lipoprotein</fullName>
    </recommendedName>
</protein>
<dbReference type="STRING" id="1048983.EL17_22110"/>
<dbReference type="AlphaFoldDB" id="A0A074L7A7"/>